<sequence length="656" mass="69820">MNTRPAFLPLPVPSRAGLTRAALLLAALAGAPALAQTGGILPLVSVGEKWPQAQETYVIRVSPQDAGKPLGLEVYSPTFNLADYVDGRRGEGYFGDELYKKNEPFETTFTLVGPGGTVAERRFSANREHTWESLFAGGLPAGTYTLKVTSRGDGKNSFALRTAAPFVLETSDFSVNARDTEQTPLLAARLNVPAEWVGKTLAVLNYDVDGPQEAETWVVQPGGKRVNLTTSDNGKSATDRFTLTPEQVGEWQVFIRVLPTTRQYSNAIRYSFRLNDQPITARVGGFTPPGNVKLTNQLLVDVVDPQGRPIPGASYTLVGDSVVRPALPGGYVPVSSSILTGTGNIVSPTEVRYQPGFNKIRFVARPPEGQLTVEAVAVYGDQRLPLTGIPFEVAGRTLTTPGTLPLAPGDYPVTPSAIPGSTFAPPLPGRVPDAGTGKVTIEYRVQTELSLVTAPDILNACDVTQLTATAKTDFPYRLPARLKLNLPAGWTSDYPLEVPGEYSGGTPLRLKVPVRVCRSDTAEAVLDPIDLRTTGQARVRNPGGANVTRTVQGGARATLGKSVEPAAQGYTVTLTFTVDSTLENVRLLDPLPAGGSTSAVRGPLNVQGPSLAGVNARADGDTIILARVIPGTYTLTYTLLTDQPADRVVTAPDLDW</sequence>
<organism evidence="2 3">
    <name type="scientific">Deinococcus carri</name>
    <dbReference type="NCBI Taxonomy" id="1211323"/>
    <lineage>
        <taxon>Bacteria</taxon>
        <taxon>Thermotogati</taxon>
        <taxon>Deinococcota</taxon>
        <taxon>Deinococci</taxon>
        <taxon>Deinococcales</taxon>
        <taxon>Deinococcaceae</taxon>
        <taxon>Deinococcus</taxon>
    </lineage>
</organism>
<accession>A0ABP9W2V8</accession>
<keyword evidence="3" id="KW-1185">Reference proteome</keyword>
<evidence type="ECO:0000313" key="3">
    <source>
        <dbReference type="Proteomes" id="UP001401887"/>
    </source>
</evidence>
<feature type="chain" id="PRO_5046458150" evidence="1">
    <location>
        <begin position="36"/>
        <end position="656"/>
    </location>
</feature>
<gene>
    <name evidence="2" type="ORF">Dcar01_00395</name>
</gene>
<comment type="caution">
    <text evidence="2">The sequence shown here is derived from an EMBL/GenBank/DDBJ whole genome shotgun (WGS) entry which is preliminary data.</text>
</comment>
<feature type="signal peptide" evidence="1">
    <location>
        <begin position="1"/>
        <end position="35"/>
    </location>
</feature>
<keyword evidence="1" id="KW-0732">Signal</keyword>
<proteinExistence type="predicted"/>
<evidence type="ECO:0000313" key="2">
    <source>
        <dbReference type="EMBL" id="GAA5511682.1"/>
    </source>
</evidence>
<dbReference type="Proteomes" id="UP001401887">
    <property type="component" value="Unassembled WGS sequence"/>
</dbReference>
<name>A0ABP9W2V8_9DEIO</name>
<evidence type="ECO:0000256" key="1">
    <source>
        <dbReference type="SAM" id="SignalP"/>
    </source>
</evidence>
<dbReference type="EMBL" id="BAABRP010000001">
    <property type="protein sequence ID" value="GAA5511682.1"/>
    <property type="molecule type" value="Genomic_DNA"/>
</dbReference>
<dbReference type="RefSeq" id="WP_425557139.1">
    <property type="nucleotide sequence ID" value="NZ_BAABRP010000001.1"/>
</dbReference>
<protein>
    <submittedName>
        <fullName evidence="2">Uncharacterized protein</fullName>
    </submittedName>
</protein>
<reference evidence="2 3" key="1">
    <citation type="submission" date="2024-02" db="EMBL/GenBank/DDBJ databases">
        <title>Deinococcus carri NBRC 110142.</title>
        <authorList>
            <person name="Ichikawa N."/>
            <person name="Katano-Makiyama Y."/>
            <person name="Hidaka K."/>
        </authorList>
    </citation>
    <scope>NUCLEOTIDE SEQUENCE [LARGE SCALE GENOMIC DNA]</scope>
    <source>
        <strain evidence="2 3">NBRC 110142</strain>
    </source>
</reference>